<dbReference type="InterPro" id="IPR025857">
    <property type="entry name" value="MacB_PCD"/>
</dbReference>
<dbReference type="Proteomes" id="UP000608662">
    <property type="component" value="Unassembled WGS sequence"/>
</dbReference>
<reference evidence="10" key="1">
    <citation type="submission" date="2019-12" db="EMBL/GenBank/DDBJ databases">
        <title>Whole-genome sequence of Halomicrobium mukohataei pws1.</title>
        <authorList>
            <person name="Verma D.K."/>
            <person name="Gopal K."/>
            <person name="Prasad E.S."/>
        </authorList>
    </citation>
    <scope>NUCLEOTIDE SEQUENCE</scope>
    <source>
        <strain evidence="10">Pws1</strain>
    </source>
</reference>
<evidence type="ECO:0000256" key="7">
    <source>
        <dbReference type="SAM" id="Phobius"/>
    </source>
</evidence>
<evidence type="ECO:0000256" key="5">
    <source>
        <dbReference type="ARBA" id="ARBA00023136"/>
    </source>
</evidence>
<evidence type="ECO:0000256" key="6">
    <source>
        <dbReference type="ARBA" id="ARBA00038076"/>
    </source>
</evidence>
<name>A0A847U700_9EURY</name>
<comment type="caution">
    <text evidence="10">The sequence shown here is derived from an EMBL/GenBank/DDBJ whole genome shotgun (WGS) entry which is preliminary data.</text>
</comment>
<dbReference type="AlphaFoldDB" id="A0A847U700"/>
<dbReference type="GeneID" id="94360617"/>
<sequence length="411" mass="43189">MDPRESFTIAARSIRSHKLRSTLTVIGVVIGIASVVTFATFGASVQAEVVGGIADSGANNVYVLGQPADEEGFQQALQPVFTEYDLDRLAEIDGVEAVVPRGSIPINAVTHRGDTVALQQATATTPEAVTDETLVAGRSFERGANETVLNRAAAEATFAENVTVGDEITVDRADETWTLTVVGIVNGTAGELPVGNFGPQPGLYVPADPFYESVVESPNANARLHAYPQVTVIADPASTLAVTDAVETYLQERSDARQLAPDGVELVARTSGDFAEQISDVIDQITRFVTGIAVIALVVGAIGIANIMLVSVTERTREIGIMKAVGARNRDVMELFLLEATLLGAGGALLGLPLGLAVAWGGTRYAEVGFAFAPFWSALAVLVGVLVGVVAGLYPAWRAARVDPIDALRYE</sequence>
<feature type="transmembrane region" description="Helical" evidence="7">
    <location>
        <begin position="372"/>
        <end position="394"/>
    </location>
</feature>
<evidence type="ECO:0000313" key="11">
    <source>
        <dbReference type="Proteomes" id="UP000608662"/>
    </source>
</evidence>
<dbReference type="PANTHER" id="PTHR30572">
    <property type="entry name" value="MEMBRANE COMPONENT OF TRANSPORTER-RELATED"/>
    <property type="match status" value="1"/>
</dbReference>
<dbReference type="RefSeq" id="WP_170095182.1">
    <property type="nucleotide sequence ID" value="NZ_WOYG01000001.1"/>
</dbReference>
<gene>
    <name evidence="10" type="ORF">GOC74_16410</name>
</gene>
<keyword evidence="4 7" id="KW-1133">Transmembrane helix</keyword>
<feature type="domain" description="MacB-like periplasmic core" evidence="9">
    <location>
        <begin position="21"/>
        <end position="248"/>
    </location>
</feature>
<dbReference type="InterPro" id="IPR003838">
    <property type="entry name" value="ABC3_permease_C"/>
</dbReference>
<dbReference type="Pfam" id="PF12704">
    <property type="entry name" value="MacB_PCD"/>
    <property type="match status" value="1"/>
</dbReference>
<dbReference type="EMBL" id="WOYG01000001">
    <property type="protein sequence ID" value="NLV11513.1"/>
    <property type="molecule type" value="Genomic_DNA"/>
</dbReference>
<feature type="domain" description="ABC3 transporter permease C-terminal" evidence="8">
    <location>
        <begin position="292"/>
        <end position="404"/>
    </location>
</feature>
<evidence type="ECO:0000259" key="9">
    <source>
        <dbReference type="Pfam" id="PF12704"/>
    </source>
</evidence>
<dbReference type="Pfam" id="PF02687">
    <property type="entry name" value="FtsX"/>
    <property type="match status" value="1"/>
</dbReference>
<keyword evidence="2" id="KW-1003">Cell membrane</keyword>
<keyword evidence="5 7" id="KW-0472">Membrane</keyword>
<dbReference type="GO" id="GO:0022857">
    <property type="term" value="F:transmembrane transporter activity"/>
    <property type="evidence" value="ECO:0007669"/>
    <property type="project" value="TreeGrafter"/>
</dbReference>
<accession>A0A847U700</accession>
<comment type="similarity">
    <text evidence="6">Belongs to the ABC-4 integral membrane protein family.</text>
</comment>
<evidence type="ECO:0000259" key="8">
    <source>
        <dbReference type="Pfam" id="PF02687"/>
    </source>
</evidence>
<dbReference type="OrthoDB" id="11469at2157"/>
<feature type="transmembrane region" description="Helical" evidence="7">
    <location>
        <begin position="333"/>
        <end position="360"/>
    </location>
</feature>
<evidence type="ECO:0000256" key="2">
    <source>
        <dbReference type="ARBA" id="ARBA00022475"/>
    </source>
</evidence>
<evidence type="ECO:0000256" key="1">
    <source>
        <dbReference type="ARBA" id="ARBA00004651"/>
    </source>
</evidence>
<evidence type="ECO:0000256" key="4">
    <source>
        <dbReference type="ARBA" id="ARBA00022989"/>
    </source>
</evidence>
<feature type="transmembrane region" description="Helical" evidence="7">
    <location>
        <begin position="288"/>
        <end position="312"/>
    </location>
</feature>
<comment type="subcellular location">
    <subcellularLocation>
        <location evidence="1">Cell membrane</location>
        <topology evidence="1">Multi-pass membrane protein</topology>
    </subcellularLocation>
</comment>
<evidence type="ECO:0000313" key="10">
    <source>
        <dbReference type="EMBL" id="NLV11513.1"/>
    </source>
</evidence>
<proteinExistence type="inferred from homology"/>
<dbReference type="GO" id="GO:0005886">
    <property type="term" value="C:plasma membrane"/>
    <property type="evidence" value="ECO:0007669"/>
    <property type="project" value="UniProtKB-SubCell"/>
</dbReference>
<protein>
    <submittedName>
        <fullName evidence="10">FtsX-like permease family protein</fullName>
    </submittedName>
</protein>
<dbReference type="PANTHER" id="PTHR30572:SF4">
    <property type="entry name" value="ABC TRANSPORTER PERMEASE YTRF"/>
    <property type="match status" value="1"/>
</dbReference>
<organism evidence="10 11">
    <name type="scientific">Halomicrobium mukohataei</name>
    <dbReference type="NCBI Taxonomy" id="57705"/>
    <lineage>
        <taxon>Archaea</taxon>
        <taxon>Methanobacteriati</taxon>
        <taxon>Methanobacteriota</taxon>
        <taxon>Stenosarchaea group</taxon>
        <taxon>Halobacteria</taxon>
        <taxon>Halobacteriales</taxon>
        <taxon>Haloarculaceae</taxon>
        <taxon>Halomicrobium</taxon>
    </lineage>
</organism>
<evidence type="ECO:0000256" key="3">
    <source>
        <dbReference type="ARBA" id="ARBA00022692"/>
    </source>
</evidence>
<feature type="transmembrane region" description="Helical" evidence="7">
    <location>
        <begin position="21"/>
        <end position="41"/>
    </location>
</feature>
<keyword evidence="3 7" id="KW-0812">Transmembrane</keyword>
<dbReference type="InterPro" id="IPR050250">
    <property type="entry name" value="Macrolide_Exporter_MacB"/>
</dbReference>